<dbReference type="EMBL" id="FOXB01000007">
    <property type="protein sequence ID" value="SFP13952.1"/>
    <property type="molecule type" value="Genomic_DNA"/>
</dbReference>
<keyword evidence="2" id="KW-0378">Hydrolase</keyword>
<dbReference type="Pfam" id="PF05685">
    <property type="entry name" value="Uma2"/>
    <property type="match status" value="1"/>
</dbReference>
<dbReference type="CDD" id="cd06260">
    <property type="entry name" value="DUF820-like"/>
    <property type="match status" value="1"/>
</dbReference>
<evidence type="ECO:0000259" key="1">
    <source>
        <dbReference type="Pfam" id="PF05685"/>
    </source>
</evidence>
<keyword evidence="2" id="KW-0255">Endonuclease</keyword>
<dbReference type="OrthoDB" id="5368528at2"/>
<gene>
    <name evidence="2" type="ORF">SAMN05216234_10756</name>
</gene>
<name>A0A1I5MWU5_9BACT</name>
<dbReference type="Gene3D" id="3.90.1570.10">
    <property type="entry name" value="tt1808, chain A"/>
    <property type="match status" value="1"/>
</dbReference>
<dbReference type="GO" id="GO:0004519">
    <property type="term" value="F:endonuclease activity"/>
    <property type="evidence" value="ECO:0007669"/>
    <property type="project" value="UniProtKB-KW"/>
</dbReference>
<feature type="domain" description="Putative restriction endonuclease" evidence="1">
    <location>
        <begin position="10"/>
        <end position="144"/>
    </location>
</feature>
<organism evidence="2 3">
    <name type="scientific">Hydrogenimonas thermophila</name>
    <dbReference type="NCBI Taxonomy" id="223786"/>
    <lineage>
        <taxon>Bacteria</taxon>
        <taxon>Pseudomonadati</taxon>
        <taxon>Campylobacterota</taxon>
        <taxon>Epsilonproteobacteria</taxon>
        <taxon>Campylobacterales</taxon>
        <taxon>Hydrogenimonadaceae</taxon>
        <taxon>Hydrogenimonas</taxon>
    </lineage>
</organism>
<reference evidence="2 3" key="1">
    <citation type="submission" date="2016-10" db="EMBL/GenBank/DDBJ databases">
        <authorList>
            <person name="de Groot N.N."/>
        </authorList>
    </citation>
    <scope>NUCLEOTIDE SEQUENCE [LARGE SCALE GENOMIC DNA]</scope>
    <source>
        <strain evidence="2 3">EP1-55-1</strain>
    </source>
</reference>
<dbReference type="PANTHER" id="PTHR36558">
    <property type="entry name" value="GLR1098 PROTEIN"/>
    <property type="match status" value="1"/>
</dbReference>
<dbReference type="PANTHER" id="PTHR36558:SF1">
    <property type="entry name" value="RESTRICTION ENDONUCLEASE DOMAIN-CONTAINING PROTEIN-RELATED"/>
    <property type="match status" value="1"/>
</dbReference>
<dbReference type="InterPro" id="IPR008538">
    <property type="entry name" value="Uma2"/>
</dbReference>
<keyword evidence="2" id="KW-0540">Nuclease</keyword>
<keyword evidence="3" id="KW-1185">Reference proteome</keyword>
<dbReference type="STRING" id="223786.SAMN05216234_10756"/>
<dbReference type="SUPFAM" id="SSF52980">
    <property type="entry name" value="Restriction endonuclease-like"/>
    <property type="match status" value="1"/>
</dbReference>
<dbReference type="AlphaFoldDB" id="A0A1I5MWU5"/>
<dbReference type="RefSeq" id="WP_092911403.1">
    <property type="nucleotide sequence ID" value="NZ_FOXB01000007.1"/>
</dbReference>
<proteinExistence type="predicted"/>
<protein>
    <submittedName>
        <fullName evidence="2">Putative restriction endonuclease</fullName>
    </submittedName>
</protein>
<dbReference type="InterPro" id="IPR011335">
    <property type="entry name" value="Restrct_endonuc-II-like"/>
</dbReference>
<dbReference type="InterPro" id="IPR012296">
    <property type="entry name" value="Nuclease_put_TT1808"/>
</dbReference>
<evidence type="ECO:0000313" key="2">
    <source>
        <dbReference type="EMBL" id="SFP13952.1"/>
    </source>
</evidence>
<accession>A0A1I5MWU5</accession>
<sequence>MCAIEYYTYDDYVHWEGKWELIDGIAYAMAPSPMITHQALAMQVAFELERSIENCDKCLVVAEEDWKISDDTVLKPDVSLICDEPNEAYITKTPEIVVEIISKSSSKRDEKYKFKIYESEKVPYYILVYPDDLKAKIYKLKDGKFDKEGDFFDQVYKFEGLSCSVDINFSKVFKKFKKK</sequence>
<evidence type="ECO:0000313" key="3">
    <source>
        <dbReference type="Proteomes" id="UP000199227"/>
    </source>
</evidence>
<dbReference type="Proteomes" id="UP000199227">
    <property type="component" value="Unassembled WGS sequence"/>
</dbReference>